<dbReference type="PANTHER" id="PTHR12599">
    <property type="entry name" value="PTERIN-4-ALPHA-CARBINOLAMINE DEHYDRATASE"/>
    <property type="match status" value="1"/>
</dbReference>
<evidence type="ECO:0000313" key="6">
    <source>
        <dbReference type="EMBL" id="BCJ33111.1"/>
    </source>
</evidence>
<evidence type="ECO:0000256" key="1">
    <source>
        <dbReference type="ARBA" id="ARBA00001554"/>
    </source>
</evidence>
<dbReference type="InterPro" id="IPR001533">
    <property type="entry name" value="Pterin_deHydtase"/>
</dbReference>
<dbReference type="PANTHER" id="PTHR12599:SF0">
    <property type="entry name" value="PTERIN-4-ALPHA-CARBINOLAMINE DEHYDRATASE"/>
    <property type="match status" value="1"/>
</dbReference>
<organism evidence="6 7">
    <name type="scientific">Actinocatenispora thailandica</name>
    <dbReference type="NCBI Taxonomy" id="227318"/>
    <lineage>
        <taxon>Bacteria</taxon>
        <taxon>Bacillati</taxon>
        <taxon>Actinomycetota</taxon>
        <taxon>Actinomycetes</taxon>
        <taxon>Micromonosporales</taxon>
        <taxon>Micromonosporaceae</taxon>
        <taxon>Actinocatenispora</taxon>
    </lineage>
</organism>
<proteinExistence type="inferred from homology"/>
<gene>
    <name evidence="6" type="ORF">Athai_06140</name>
</gene>
<evidence type="ECO:0000256" key="5">
    <source>
        <dbReference type="ARBA" id="ARBA00023239"/>
    </source>
</evidence>
<comment type="similarity">
    <text evidence="2">Belongs to the pterin-4-alpha-carbinolamine dehydratase family.</text>
</comment>
<evidence type="ECO:0000256" key="4">
    <source>
        <dbReference type="ARBA" id="ARBA00021735"/>
    </source>
</evidence>
<keyword evidence="5" id="KW-0456">Lyase</keyword>
<dbReference type="Gene3D" id="3.30.1360.20">
    <property type="entry name" value="Transcriptional coactivator/pterin dehydratase"/>
    <property type="match status" value="1"/>
</dbReference>
<protein>
    <recommendedName>
        <fullName evidence="4">Putative pterin-4-alpha-carbinolamine dehydratase</fullName>
        <ecNumber evidence="3">4.2.1.96</ecNumber>
    </recommendedName>
</protein>
<dbReference type="SUPFAM" id="SSF55248">
    <property type="entry name" value="PCD-like"/>
    <property type="match status" value="1"/>
</dbReference>
<evidence type="ECO:0000256" key="3">
    <source>
        <dbReference type="ARBA" id="ARBA00013252"/>
    </source>
</evidence>
<dbReference type="CDD" id="cd00488">
    <property type="entry name" value="PCD_DCoH"/>
    <property type="match status" value="1"/>
</dbReference>
<dbReference type="AlphaFoldDB" id="A0A7R7HV23"/>
<dbReference type="NCBIfam" id="NF002017">
    <property type="entry name" value="PRK00823.1-2"/>
    <property type="match status" value="1"/>
</dbReference>
<dbReference type="EMBL" id="AP023355">
    <property type="protein sequence ID" value="BCJ33111.1"/>
    <property type="molecule type" value="Genomic_DNA"/>
</dbReference>
<name>A0A7R7HV23_9ACTN</name>
<comment type="catalytic activity">
    <reaction evidence="1">
        <text>(4aS,6R)-4a-hydroxy-L-erythro-5,6,7,8-tetrahydrobiopterin = (6R)-L-erythro-6,7-dihydrobiopterin + H2O</text>
        <dbReference type="Rhea" id="RHEA:11920"/>
        <dbReference type="ChEBI" id="CHEBI:15377"/>
        <dbReference type="ChEBI" id="CHEBI:15642"/>
        <dbReference type="ChEBI" id="CHEBI:43120"/>
        <dbReference type="EC" id="4.2.1.96"/>
    </reaction>
</comment>
<accession>A0A7R7HV23</accession>
<dbReference type="KEGG" id="atl:Athai_06140"/>
<dbReference type="GO" id="GO:0006729">
    <property type="term" value="P:tetrahydrobiopterin biosynthetic process"/>
    <property type="evidence" value="ECO:0007669"/>
    <property type="project" value="InterPro"/>
</dbReference>
<dbReference type="Pfam" id="PF01329">
    <property type="entry name" value="Pterin_4a"/>
    <property type="match status" value="1"/>
</dbReference>
<dbReference type="Proteomes" id="UP000611640">
    <property type="component" value="Chromosome"/>
</dbReference>
<dbReference type="GO" id="GO:0008124">
    <property type="term" value="F:4-alpha-hydroxytetrahydrobiopterin dehydratase activity"/>
    <property type="evidence" value="ECO:0007669"/>
    <property type="project" value="UniProtKB-EC"/>
</dbReference>
<dbReference type="InterPro" id="IPR036428">
    <property type="entry name" value="PCD_sf"/>
</dbReference>
<keyword evidence="7" id="KW-1185">Reference proteome</keyword>
<evidence type="ECO:0000256" key="2">
    <source>
        <dbReference type="ARBA" id="ARBA00006472"/>
    </source>
</evidence>
<sequence length="109" mass="11385">MPPTAVSRTVAHMGTLLSAQQVADGLLALPAWHGDTTEITRSYTAPDFLSGIRAVDSVAAAAEAAGHHPDIDIRWTTITFTLVTHSSGGVTEADLRLAATIDHLLDTPG</sequence>
<reference evidence="6 7" key="1">
    <citation type="submission" date="2020-08" db="EMBL/GenBank/DDBJ databases">
        <title>Whole genome shotgun sequence of Actinocatenispora thailandica NBRC 105041.</title>
        <authorList>
            <person name="Komaki H."/>
            <person name="Tamura T."/>
        </authorList>
    </citation>
    <scope>NUCLEOTIDE SEQUENCE [LARGE SCALE GENOMIC DNA]</scope>
    <source>
        <strain evidence="6 7">NBRC 105041</strain>
    </source>
</reference>
<evidence type="ECO:0000313" key="7">
    <source>
        <dbReference type="Proteomes" id="UP000611640"/>
    </source>
</evidence>
<dbReference type="EC" id="4.2.1.96" evidence="3"/>